<dbReference type="OrthoDB" id="9811314at2"/>
<organism evidence="18 19">
    <name type="scientific">Phytopseudomonas argentinensis</name>
    <dbReference type="NCBI Taxonomy" id="289370"/>
    <lineage>
        <taxon>Bacteria</taxon>
        <taxon>Pseudomonadati</taxon>
        <taxon>Pseudomonadota</taxon>
        <taxon>Gammaproteobacteria</taxon>
        <taxon>Pseudomonadales</taxon>
        <taxon>Pseudomonadaceae</taxon>
        <taxon>Phytopseudomonas</taxon>
    </lineage>
</organism>
<dbReference type="InterPro" id="IPR001431">
    <property type="entry name" value="Pept_M16_Zn_BS"/>
</dbReference>
<evidence type="ECO:0000256" key="6">
    <source>
        <dbReference type="ARBA" id="ARBA00022723"/>
    </source>
</evidence>
<reference evidence="19" key="1">
    <citation type="submission" date="2016-10" db="EMBL/GenBank/DDBJ databases">
        <authorList>
            <person name="Varghese N."/>
            <person name="Submissions S."/>
        </authorList>
    </citation>
    <scope>NUCLEOTIDE SEQUENCE [LARGE SCALE GENOMIC DNA]</scope>
    <source>
        <strain evidence="19">LMG 22563</strain>
    </source>
</reference>
<feature type="domain" description="Peptidase M16 C-terminal" evidence="15">
    <location>
        <begin position="176"/>
        <end position="331"/>
    </location>
</feature>
<accession>A0A1I3IHA2</accession>
<evidence type="ECO:0000313" key="18">
    <source>
        <dbReference type="EMBL" id="SFI47301.1"/>
    </source>
</evidence>
<evidence type="ECO:0000256" key="3">
    <source>
        <dbReference type="ARBA" id="ARBA00007261"/>
    </source>
</evidence>
<comment type="pathway">
    <text evidence="2">Cofactor biosynthesis; pyrroloquinoline quinone biosynthesis.</text>
</comment>
<dbReference type="InterPro" id="IPR011249">
    <property type="entry name" value="Metalloenz_LuxS/M16"/>
</dbReference>
<feature type="domain" description="Coenzyme PQQ synthesis protein F C-terminal lobe" evidence="16">
    <location>
        <begin position="429"/>
        <end position="561"/>
    </location>
</feature>
<keyword evidence="5 18" id="KW-0645">Protease</keyword>
<evidence type="ECO:0000259" key="16">
    <source>
        <dbReference type="Pfam" id="PF22455"/>
    </source>
</evidence>
<dbReference type="InterPro" id="IPR011765">
    <property type="entry name" value="Pept_M16_N"/>
</dbReference>
<dbReference type="GO" id="GO:0004222">
    <property type="term" value="F:metalloendopeptidase activity"/>
    <property type="evidence" value="ECO:0007669"/>
    <property type="project" value="InterPro"/>
</dbReference>
<dbReference type="Gene3D" id="3.30.830.10">
    <property type="entry name" value="Metalloenzyme, LuxS/M16 peptidase-like"/>
    <property type="match status" value="2"/>
</dbReference>
<evidence type="ECO:0000256" key="2">
    <source>
        <dbReference type="ARBA" id="ARBA00004886"/>
    </source>
</evidence>
<dbReference type="AlphaFoldDB" id="A0A1I3IHA2"/>
<dbReference type="PROSITE" id="PS00143">
    <property type="entry name" value="INSULINASE"/>
    <property type="match status" value="1"/>
</dbReference>
<name>A0A1I3IHA2_9GAMM</name>
<evidence type="ECO:0000256" key="11">
    <source>
        <dbReference type="ARBA" id="ARBA00024932"/>
    </source>
</evidence>
<sequence length="775" mass="85313">MPRTTRHLSLAKGLQLNLRHAPHLKRSAAALRVHAGSHDAPACWPGLAHFLEHLLFLGTARFALADGLMRHVQGLGGEVNASTAERHTDFFFEVPPAGLDGALLRLCDMLAAPQLDLQRQRREREVIHAEFIAWSRDHQAQRRFALLQAVSPRHPLSGFQAGNRYSLPLQAPAFQQALRGYYRRFYQGGQITLSLTGPQSLDELEQLACRHAALFPYGTRLLPETPAPLRDGPLRLRRAPAPHCDLLFAHEALPAGALQALELLLGLLRDNRPGGWQAKLRRRGWLQACSAQPLYANAGQLLWHIELHLTAAASPSQVKHLLEGWLGFIRQQDLQRLNATFGDRQMQCALAASALQLARRDSAGQPLQALDQSALAALDALLDDLPRRNLGSWQLPADEPLLTKLLESHAPLPAGLVIDHGLPACRQFAALYLRWHIGSPLRQRFQVIAERALVSLRERAEQAAVQLSFTAAGEYWQLQVSGLPDAVIRASGEALQRLSRPAAEDWHGEVGERPPQMPIRALLDALPGALQASAATPQPACILDQTLLDGLWQQARWQGLAVGFDEARYGALGAALHGIMGQPHRPDPAPYLAERHWLSVDAPGEQAALLLFCPLPPELQAAGRLLGHLLQGPVYQRLRVELQLGYAVFSGFRQVAGYGGLLFGVQSPQTGHGELLGHLLTLLGEGVRLDPLARQQLAEQFDEPAMGNAEVAEWAWQTRLAGEEPALPRLRRAILDTEQDHLDALLGQLLDAHYGWLCLANQATPPDRWPWARAS</sequence>
<dbReference type="Pfam" id="PF22456">
    <property type="entry name" value="PqqF-like_C_4"/>
    <property type="match status" value="1"/>
</dbReference>
<evidence type="ECO:0000256" key="12">
    <source>
        <dbReference type="ARBA" id="ARBA00030977"/>
    </source>
</evidence>
<protein>
    <recommendedName>
        <fullName evidence="4">Coenzyme PQQ synthesis protein F</fullName>
    </recommendedName>
    <alternativeName>
        <fullName evidence="12">Pyrroloquinoline quinone biosynthesis protein F</fullName>
    </alternativeName>
</protein>
<evidence type="ECO:0000256" key="13">
    <source>
        <dbReference type="RuleBase" id="RU004447"/>
    </source>
</evidence>
<keyword evidence="6" id="KW-0479">Metal-binding</keyword>
<evidence type="ECO:0000259" key="15">
    <source>
        <dbReference type="Pfam" id="PF05193"/>
    </source>
</evidence>
<dbReference type="Pfam" id="PF05193">
    <property type="entry name" value="Peptidase_M16_C"/>
    <property type="match status" value="1"/>
</dbReference>
<dbReference type="InterPro" id="IPR054733">
    <property type="entry name" value="PqqF_C_3"/>
</dbReference>
<evidence type="ECO:0000256" key="1">
    <source>
        <dbReference type="ARBA" id="ARBA00001947"/>
    </source>
</evidence>
<comment type="cofactor">
    <cofactor evidence="1">
        <name>Zn(2+)</name>
        <dbReference type="ChEBI" id="CHEBI:29105"/>
    </cofactor>
</comment>
<keyword evidence="19" id="KW-1185">Reference proteome</keyword>
<keyword evidence="9" id="KW-0884">PQQ biosynthesis</keyword>
<keyword evidence="10" id="KW-0482">Metalloprotease</keyword>
<evidence type="ECO:0000256" key="9">
    <source>
        <dbReference type="ARBA" id="ARBA00022905"/>
    </source>
</evidence>
<keyword evidence="8" id="KW-0862">Zinc</keyword>
<dbReference type="SUPFAM" id="SSF63411">
    <property type="entry name" value="LuxS/MPP-like metallohydrolase"/>
    <property type="match status" value="2"/>
</dbReference>
<dbReference type="NCBIfam" id="TIGR02110">
    <property type="entry name" value="PQQ_syn_pqqF"/>
    <property type="match status" value="1"/>
</dbReference>
<comment type="function">
    <text evidence="11">Required for coenzyme pyrroloquinoline quinone (PQQ) biosynthesis. It is thought that this protein is a protease that cleaves peptides bond in a small peptide (gene pqqA), providing the glutamate and tyrosine residues which are necessary for the synthesis of PQQ.</text>
</comment>
<dbReference type="EMBL" id="FORC01000001">
    <property type="protein sequence ID" value="SFI47301.1"/>
    <property type="molecule type" value="Genomic_DNA"/>
</dbReference>
<dbReference type="PANTHER" id="PTHR43690">
    <property type="entry name" value="NARDILYSIN"/>
    <property type="match status" value="1"/>
</dbReference>
<dbReference type="GO" id="GO:0018189">
    <property type="term" value="P:pyrroloquinoline quinone biosynthetic process"/>
    <property type="evidence" value="ECO:0007669"/>
    <property type="project" value="UniProtKB-UniPathway"/>
</dbReference>
<evidence type="ECO:0000313" key="19">
    <source>
        <dbReference type="Proteomes" id="UP000183018"/>
    </source>
</evidence>
<keyword evidence="7" id="KW-0378">Hydrolase</keyword>
<dbReference type="Pfam" id="PF00675">
    <property type="entry name" value="Peptidase_M16"/>
    <property type="match status" value="1"/>
</dbReference>
<evidence type="ECO:0000259" key="14">
    <source>
        <dbReference type="Pfam" id="PF00675"/>
    </source>
</evidence>
<gene>
    <name evidence="18" type="ORF">SAMN05216602_1725</name>
</gene>
<dbReference type="PANTHER" id="PTHR43690:SF18">
    <property type="entry name" value="INSULIN-DEGRADING ENZYME-RELATED"/>
    <property type="match status" value="1"/>
</dbReference>
<proteinExistence type="inferred from homology"/>
<dbReference type="GO" id="GO:0005737">
    <property type="term" value="C:cytoplasm"/>
    <property type="evidence" value="ECO:0007669"/>
    <property type="project" value="UniProtKB-ARBA"/>
</dbReference>
<dbReference type="UniPathway" id="UPA00539"/>
<dbReference type="Pfam" id="PF22455">
    <property type="entry name" value="PqqF_C_3"/>
    <property type="match status" value="1"/>
</dbReference>
<dbReference type="InterPro" id="IPR050626">
    <property type="entry name" value="Peptidase_M16"/>
</dbReference>
<dbReference type="Proteomes" id="UP000183018">
    <property type="component" value="Unassembled WGS sequence"/>
</dbReference>
<feature type="domain" description="Peptidase M16 N-terminal" evidence="14">
    <location>
        <begin position="19"/>
        <end position="149"/>
    </location>
</feature>
<comment type="similarity">
    <text evidence="3 13">Belongs to the peptidase M16 family.</text>
</comment>
<evidence type="ECO:0000256" key="5">
    <source>
        <dbReference type="ARBA" id="ARBA00022670"/>
    </source>
</evidence>
<feature type="domain" description="Coenzyme PQQ synthesis protein F-like C-terminal lobe" evidence="17">
    <location>
        <begin position="625"/>
        <end position="699"/>
    </location>
</feature>
<evidence type="ECO:0000256" key="8">
    <source>
        <dbReference type="ARBA" id="ARBA00022833"/>
    </source>
</evidence>
<dbReference type="GO" id="GO:0008270">
    <property type="term" value="F:zinc ion binding"/>
    <property type="evidence" value="ECO:0007669"/>
    <property type="project" value="InterPro"/>
</dbReference>
<evidence type="ECO:0000259" key="17">
    <source>
        <dbReference type="Pfam" id="PF22456"/>
    </source>
</evidence>
<dbReference type="InterPro" id="IPR011844">
    <property type="entry name" value="PQQ_synth_PqqF"/>
</dbReference>
<dbReference type="InterPro" id="IPR007863">
    <property type="entry name" value="Peptidase_M16_C"/>
</dbReference>
<evidence type="ECO:0000256" key="7">
    <source>
        <dbReference type="ARBA" id="ARBA00022801"/>
    </source>
</evidence>
<dbReference type="RefSeq" id="WP_074882245.1">
    <property type="nucleotide sequence ID" value="NZ_FORC01000001.1"/>
</dbReference>
<evidence type="ECO:0000256" key="4">
    <source>
        <dbReference type="ARBA" id="ARBA00015088"/>
    </source>
</evidence>
<dbReference type="STRING" id="289370.SAMN05216602_1725"/>
<dbReference type="InterPro" id="IPR054734">
    <property type="entry name" value="PqqF-like_C_4"/>
</dbReference>
<dbReference type="GO" id="GO:0006508">
    <property type="term" value="P:proteolysis"/>
    <property type="evidence" value="ECO:0007669"/>
    <property type="project" value="UniProtKB-KW"/>
</dbReference>
<evidence type="ECO:0000256" key="10">
    <source>
        <dbReference type="ARBA" id="ARBA00023049"/>
    </source>
</evidence>